<accession>A0A498L619</accession>
<keyword evidence="2" id="KW-0520">NAD</keyword>
<proteinExistence type="inferred from homology"/>
<comment type="similarity">
    <text evidence="3">Belongs to the D-isomer specific 2-hydroxyacid dehydrogenase family.</text>
</comment>
<evidence type="ECO:0000313" key="6">
    <source>
        <dbReference type="EMBL" id="RXK51175.1"/>
    </source>
</evidence>
<name>A0A498L619_9EURY</name>
<dbReference type="InterPro" id="IPR006139">
    <property type="entry name" value="D-isomer_2_OHA_DH_cat_dom"/>
</dbReference>
<dbReference type="SUPFAM" id="SSF51735">
    <property type="entry name" value="NAD(P)-binding Rossmann-fold domains"/>
    <property type="match status" value="1"/>
</dbReference>
<dbReference type="PROSITE" id="PS00671">
    <property type="entry name" value="D_2_HYDROXYACID_DH_3"/>
    <property type="match status" value="1"/>
</dbReference>
<dbReference type="AlphaFoldDB" id="A0A498L619"/>
<dbReference type="GO" id="GO:0016616">
    <property type="term" value="F:oxidoreductase activity, acting on the CH-OH group of donors, NAD or NADP as acceptor"/>
    <property type="evidence" value="ECO:0007669"/>
    <property type="project" value="InterPro"/>
</dbReference>
<keyword evidence="1 3" id="KW-0560">Oxidoreductase</keyword>
<dbReference type="RefSeq" id="WP_129067042.1">
    <property type="nucleotide sequence ID" value="NZ_RDFA01000001.1"/>
</dbReference>
<organism evidence="6 7">
    <name type="scientific">Halorientalis pallida</name>
    <dbReference type="NCBI Taxonomy" id="2479928"/>
    <lineage>
        <taxon>Archaea</taxon>
        <taxon>Methanobacteriati</taxon>
        <taxon>Methanobacteriota</taxon>
        <taxon>Stenosarchaea group</taxon>
        <taxon>Halobacteria</taxon>
        <taxon>Halobacteriales</taxon>
        <taxon>Haloarculaceae</taxon>
        <taxon>Halorientalis</taxon>
    </lineage>
</organism>
<dbReference type="FunFam" id="3.40.50.720:FF:000363">
    <property type="entry name" value="D-isomer specific 2-hydroxyacid dehydrogenase"/>
    <property type="match status" value="1"/>
</dbReference>
<dbReference type="InterPro" id="IPR006140">
    <property type="entry name" value="D-isomer_DH_NAD-bd"/>
</dbReference>
<reference evidence="6 7" key="1">
    <citation type="submission" date="2019-01" db="EMBL/GenBank/DDBJ databases">
        <title>Halorientalis sp. F13-25 a new haloarchaeum isolated from hypersaline water.</title>
        <authorList>
            <person name="Ana D.-V."/>
            <person name="Cristina S.-P."/>
            <person name="Antonio V."/>
        </authorList>
    </citation>
    <scope>NUCLEOTIDE SEQUENCE [LARGE SCALE GENOMIC DNA]</scope>
    <source>
        <strain evidence="6 7">F13-25</strain>
    </source>
</reference>
<dbReference type="CDD" id="cd05300">
    <property type="entry name" value="2-Hacid_dh_1"/>
    <property type="match status" value="1"/>
</dbReference>
<evidence type="ECO:0000256" key="3">
    <source>
        <dbReference type="RuleBase" id="RU003719"/>
    </source>
</evidence>
<evidence type="ECO:0000259" key="5">
    <source>
        <dbReference type="Pfam" id="PF02826"/>
    </source>
</evidence>
<feature type="domain" description="D-isomer specific 2-hydroxyacid dehydrogenase NAD-binding" evidence="5">
    <location>
        <begin position="116"/>
        <end position="288"/>
    </location>
</feature>
<protein>
    <submittedName>
        <fullName evidence="6">D-2-hydroxyacid dehydrogenase</fullName>
    </submittedName>
</protein>
<dbReference type="OrthoDB" id="168224at2157"/>
<dbReference type="InterPro" id="IPR029753">
    <property type="entry name" value="D-isomer_DH_CS"/>
</dbReference>
<dbReference type="Pfam" id="PF02826">
    <property type="entry name" value="2-Hacid_dh_C"/>
    <property type="match status" value="1"/>
</dbReference>
<evidence type="ECO:0000259" key="4">
    <source>
        <dbReference type="Pfam" id="PF00389"/>
    </source>
</evidence>
<dbReference type="PANTHER" id="PTHR43333:SF1">
    <property type="entry name" value="D-ISOMER SPECIFIC 2-HYDROXYACID DEHYDROGENASE NAD-BINDING DOMAIN-CONTAINING PROTEIN"/>
    <property type="match status" value="1"/>
</dbReference>
<dbReference type="SUPFAM" id="SSF52283">
    <property type="entry name" value="Formate/glycerate dehydrogenase catalytic domain-like"/>
    <property type="match status" value="1"/>
</dbReference>
<dbReference type="Gene3D" id="3.40.50.720">
    <property type="entry name" value="NAD(P)-binding Rossmann-like Domain"/>
    <property type="match status" value="2"/>
</dbReference>
<comment type="caution">
    <text evidence="6">The sequence shown here is derived from an EMBL/GenBank/DDBJ whole genome shotgun (WGS) entry which is preliminary data.</text>
</comment>
<evidence type="ECO:0000256" key="1">
    <source>
        <dbReference type="ARBA" id="ARBA00023002"/>
    </source>
</evidence>
<dbReference type="Pfam" id="PF00389">
    <property type="entry name" value="2-Hacid_dh"/>
    <property type="match status" value="1"/>
</dbReference>
<gene>
    <name evidence="6" type="ORF">EAF64_00585</name>
</gene>
<dbReference type="PANTHER" id="PTHR43333">
    <property type="entry name" value="2-HACID_DH_C DOMAIN-CONTAINING PROTEIN"/>
    <property type="match status" value="1"/>
</dbReference>
<keyword evidence="7" id="KW-1185">Reference proteome</keyword>
<dbReference type="Proteomes" id="UP000289691">
    <property type="component" value="Unassembled WGS sequence"/>
</dbReference>
<dbReference type="EMBL" id="RDFA01000001">
    <property type="protein sequence ID" value="RXK51175.1"/>
    <property type="molecule type" value="Genomic_DNA"/>
</dbReference>
<evidence type="ECO:0000313" key="7">
    <source>
        <dbReference type="Proteomes" id="UP000289691"/>
    </source>
</evidence>
<dbReference type="InterPro" id="IPR036291">
    <property type="entry name" value="NAD(P)-bd_dom_sf"/>
</dbReference>
<sequence>MTRPDEPSRDLLVLGEKFNGLPPADLATALRDRLPDWRVGAATTPDPPRERVADATVLVGPAVTPDLLADASGLELFACAYAGYDHLPLAELAAHDVAVTTAGGVHVPNVAEQAVGFVLTFARGLQEAWRRQQRREWRVTDPGELAGSTVTVVGLGAIGTGIAKRLAPFGVEIVGVRHSPEKGGPCDEVVGYEGLHDALARSAYVVLACPLTEETAGLIDAAALHTFPTDAVLVNVARGEIVDTEALVAMLRSGGIRGAALDVTDPEPLPEDHPLWNFGNVQITPHSAGRTPAYHDRLADIVAENAERIVAGDTEKLRNRVTLPE</sequence>
<feature type="domain" description="D-isomer specific 2-hydroxyacid dehydrogenase catalytic" evidence="4">
    <location>
        <begin position="57"/>
        <end position="321"/>
    </location>
</feature>
<evidence type="ECO:0000256" key="2">
    <source>
        <dbReference type="ARBA" id="ARBA00023027"/>
    </source>
</evidence>
<dbReference type="GO" id="GO:0051287">
    <property type="term" value="F:NAD binding"/>
    <property type="evidence" value="ECO:0007669"/>
    <property type="project" value="InterPro"/>
</dbReference>